<dbReference type="InterPro" id="IPR012677">
    <property type="entry name" value="Nucleotide-bd_a/b_plait_sf"/>
</dbReference>
<dbReference type="Pfam" id="PF16367">
    <property type="entry name" value="RRM_7"/>
    <property type="match status" value="1"/>
</dbReference>
<dbReference type="AlphaFoldDB" id="W2TGD1"/>
<dbReference type="GO" id="GO:0045202">
    <property type="term" value="C:synapse"/>
    <property type="evidence" value="ECO:0007669"/>
    <property type="project" value="TreeGrafter"/>
</dbReference>
<accession>W2TGD1</accession>
<protein>
    <recommendedName>
        <fullName evidence="8">Cytoplasmic polyadenylation element-binding protein 1</fullName>
    </recommendedName>
</protein>
<dbReference type="EMBL" id="KI658845">
    <property type="protein sequence ID" value="ETN81105.1"/>
    <property type="molecule type" value="Genomic_DNA"/>
</dbReference>
<dbReference type="GO" id="GO:0030154">
    <property type="term" value="P:cell differentiation"/>
    <property type="evidence" value="ECO:0007669"/>
    <property type="project" value="UniProtKB-KW"/>
</dbReference>
<dbReference type="GO" id="GO:0005634">
    <property type="term" value="C:nucleus"/>
    <property type="evidence" value="ECO:0007669"/>
    <property type="project" value="TreeGrafter"/>
</dbReference>
<name>W2TGD1_NECAM</name>
<dbReference type="Pfam" id="PF16366">
    <property type="entry name" value="CEBP_ZZ"/>
    <property type="match status" value="1"/>
</dbReference>
<evidence type="ECO:0000256" key="7">
    <source>
        <dbReference type="ARBA" id="ARBA00065903"/>
    </source>
</evidence>
<keyword evidence="1" id="KW-0217">Developmental protein</keyword>
<evidence type="ECO:0000256" key="2">
    <source>
        <dbReference type="ARBA" id="ARBA00022737"/>
    </source>
</evidence>
<dbReference type="PANTHER" id="PTHR12566">
    <property type="entry name" value="CYTOPLASMIC POLYADENYLATION ELEMENT BINDING PROTEIN CPEB"/>
    <property type="match status" value="1"/>
</dbReference>
<dbReference type="GO" id="GO:0007283">
    <property type="term" value="P:spermatogenesis"/>
    <property type="evidence" value="ECO:0007669"/>
    <property type="project" value="UniProtKB-KW"/>
</dbReference>
<dbReference type="InterPro" id="IPR034819">
    <property type="entry name" value="CPEB"/>
</dbReference>
<evidence type="ECO:0000256" key="3">
    <source>
        <dbReference type="ARBA" id="ARBA00022782"/>
    </source>
</evidence>
<keyword evidence="12" id="KW-1185">Reference proteome</keyword>
<dbReference type="GO" id="GO:0000900">
    <property type="term" value="F:mRNA regulatory element binding translation repressor activity"/>
    <property type="evidence" value="ECO:0007669"/>
    <property type="project" value="TreeGrafter"/>
</dbReference>
<evidence type="ECO:0000256" key="1">
    <source>
        <dbReference type="ARBA" id="ARBA00022473"/>
    </source>
</evidence>
<dbReference type="InterPro" id="IPR035979">
    <property type="entry name" value="RBD_domain_sf"/>
</dbReference>
<dbReference type="GO" id="GO:0003730">
    <property type="term" value="F:mRNA 3'-UTR binding"/>
    <property type="evidence" value="ECO:0007669"/>
    <property type="project" value="InterPro"/>
</dbReference>
<evidence type="ECO:0000256" key="6">
    <source>
        <dbReference type="ARBA" id="ARBA00058170"/>
    </source>
</evidence>
<dbReference type="GO" id="GO:2000766">
    <property type="term" value="P:negative regulation of cytoplasmic translation"/>
    <property type="evidence" value="ECO:0007669"/>
    <property type="project" value="TreeGrafter"/>
</dbReference>
<dbReference type="OMA" id="CEHCWAM"/>
<dbReference type="SUPFAM" id="SSF54928">
    <property type="entry name" value="RNA-binding domain, RBD"/>
    <property type="match status" value="1"/>
</dbReference>
<evidence type="ECO:0000259" key="10">
    <source>
        <dbReference type="Pfam" id="PF16367"/>
    </source>
</evidence>
<keyword evidence="2" id="KW-0677">Repeat</keyword>
<dbReference type="Gene3D" id="3.30.70.330">
    <property type="match status" value="2"/>
</dbReference>
<gene>
    <name evidence="11" type="ORF">NECAME_08726</name>
</gene>
<sequence>MGPEIYSRKVFVGGLPIDIEEDELVETFARFGPLVVDWPNKNETKSYFPPKETVIQKVQIRPWRLADADYLVDVNVPINLRRVVFVGGVPRPIRAVELAHIMDRLYGSVACAGIDTDVEYKYPKGAPSDHLNMEITRKKTKKAGAGRVAFTNYNSYMKAITERYAQLSHGEVEKRNTADLTNLNQALQVEMKPYVLDDQICEECIREPNGGRHAPFFCPHLECLQYYCESCWTSMHGSPLREHHKPLVKEA</sequence>
<dbReference type="Proteomes" id="UP000053676">
    <property type="component" value="Unassembled WGS sequence"/>
</dbReference>
<reference evidence="12" key="1">
    <citation type="journal article" date="2014" name="Nat. Genet.">
        <title>Genome of the human hookworm Necator americanus.</title>
        <authorList>
            <person name="Tang Y.T."/>
            <person name="Gao X."/>
            <person name="Rosa B.A."/>
            <person name="Abubucker S."/>
            <person name="Hallsworth-Pepin K."/>
            <person name="Martin J."/>
            <person name="Tyagi R."/>
            <person name="Heizer E."/>
            <person name="Zhang X."/>
            <person name="Bhonagiri-Palsikar V."/>
            <person name="Minx P."/>
            <person name="Warren W.C."/>
            <person name="Wang Q."/>
            <person name="Zhan B."/>
            <person name="Hotez P.J."/>
            <person name="Sternberg P.W."/>
            <person name="Dougall A."/>
            <person name="Gaze S.T."/>
            <person name="Mulvenna J."/>
            <person name="Sotillo J."/>
            <person name="Ranganathan S."/>
            <person name="Rabelo E.M."/>
            <person name="Wilson R.K."/>
            <person name="Felgner P.L."/>
            <person name="Bethony J."/>
            <person name="Hawdon J.M."/>
            <person name="Gasser R.B."/>
            <person name="Loukas A."/>
            <person name="Mitreva M."/>
        </authorList>
    </citation>
    <scope>NUCLEOTIDE SEQUENCE [LARGE SCALE GENOMIC DNA]</scope>
</reference>
<evidence type="ECO:0000313" key="11">
    <source>
        <dbReference type="EMBL" id="ETN81105.1"/>
    </source>
</evidence>
<dbReference type="InterPro" id="IPR038446">
    <property type="entry name" value="CEBP_ZZ_sf"/>
</dbReference>
<dbReference type="GO" id="GO:0005737">
    <property type="term" value="C:cytoplasm"/>
    <property type="evidence" value="ECO:0007669"/>
    <property type="project" value="TreeGrafter"/>
</dbReference>
<dbReference type="OrthoDB" id="10033548at2759"/>
<dbReference type="Gene3D" id="4.10.640.40">
    <property type="entry name" value="Cytoplasmic polyadenylation element-binding protein, ZZ domain"/>
    <property type="match status" value="1"/>
</dbReference>
<dbReference type="InterPro" id="IPR000504">
    <property type="entry name" value="RRM_dom"/>
</dbReference>
<proteinExistence type="predicted"/>
<comment type="subunit">
    <text evidence="7">Interacts with fbf-1.</text>
</comment>
<dbReference type="InterPro" id="IPR032296">
    <property type="entry name" value="CEBP_ZZ"/>
</dbReference>
<organism evidence="11 12">
    <name type="scientific">Necator americanus</name>
    <name type="common">Human hookworm</name>
    <dbReference type="NCBI Taxonomy" id="51031"/>
    <lineage>
        <taxon>Eukaryota</taxon>
        <taxon>Metazoa</taxon>
        <taxon>Ecdysozoa</taxon>
        <taxon>Nematoda</taxon>
        <taxon>Chromadorea</taxon>
        <taxon>Rhabditida</taxon>
        <taxon>Rhabditina</taxon>
        <taxon>Rhabditomorpha</taxon>
        <taxon>Strongyloidea</taxon>
        <taxon>Ancylostomatidae</taxon>
        <taxon>Bunostominae</taxon>
        <taxon>Necator</taxon>
    </lineage>
</organism>
<keyword evidence="4" id="KW-0744">Spermatogenesis</keyword>
<feature type="domain" description="Cytoplasmic polyadenylation element-binding protein ZZ" evidence="9">
    <location>
        <begin position="188"/>
        <end position="249"/>
    </location>
</feature>
<feature type="domain" description="RRM" evidence="10">
    <location>
        <begin position="7"/>
        <end position="51"/>
    </location>
</feature>
<comment type="function">
    <text evidence="6">Cytoplasmic polyadenylation element binding protein that binds to and regulates the translation of specific mRNAs. Essential for progression through meiosis. Involved in spermatogenesis.</text>
</comment>
<dbReference type="CDD" id="cd19757">
    <property type="entry name" value="Bbox1"/>
    <property type="match status" value="1"/>
</dbReference>
<evidence type="ECO:0000256" key="4">
    <source>
        <dbReference type="ARBA" id="ARBA00022871"/>
    </source>
</evidence>
<dbReference type="GO" id="GO:0043022">
    <property type="term" value="F:ribosome binding"/>
    <property type="evidence" value="ECO:0007669"/>
    <property type="project" value="TreeGrafter"/>
</dbReference>
<keyword evidence="3" id="KW-0221">Differentiation</keyword>
<dbReference type="STRING" id="51031.W2TGD1"/>
<dbReference type="KEGG" id="nai:NECAME_08726"/>
<dbReference type="FunFam" id="4.10.640.40:FF:000001">
    <property type="entry name" value="Cytoplasmic polyadenylation element-binding 2 isoform X2"/>
    <property type="match status" value="1"/>
</dbReference>
<dbReference type="GO" id="GO:0043005">
    <property type="term" value="C:neuron projection"/>
    <property type="evidence" value="ECO:0007669"/>
    <property type="project" value="TreeGrafter"/>
</dbReference>
<dbReference type="PANTHER" id="PTHR12566:SF12">
    <property type="entry name" value="TRANSLATIONAL REGULATOR ORB2"/>
    <property type="match status" value="1"/>
</dbReference>
<keyword evidence="5" id="KW-0694">RNA-binding</keyword>
<evidence type="ECO:0000256" key="8">
    <source>
        <dbReference type="ARBA" id="ARBA00070028"/>
    </source>
</evidence>
<evidence type="ECO:0000259" key="9">
    <source>
        <dbReference type="Pfam" id="PF16366"/>
    </source>
</evidence>
<evidence type="ECO:0000256" key="5">
    <source>
        <dbReference type="ARBA" id="ARBA00022884"/>
    </source>
</evidence>
<dbReference type="GO" id="GO:0008135">
    <property type="term" value="F:translation factor activity, RNA binding"/>
    <property type="evidence" value="ECO:0007669"/>
    <property type="project" value="TreeGrafter"/>
</dbReference>
<evidence type="ECO:0000313" key="12">
    <source>
        <dbReference type="Proteomes" id="UP000053676"/>
    </source>
</evidence>